<dbReference type="PANTHER" id="PTHR22726">
    <property type="entry name" value="METALLOENDOPEPTIDASE OMA1"/>
    <property type="match status" value="1"/>
</dbReference>
<feature type="domain" description="Peptidase M48" evidence="8">
    <location>
        <begin position="66"/>
        <end position="245"/>
    </location>
</feature>
<dbReference type="InterPro" id="IPR051156">
    <property type="entry name" value="Mito/Outer_Membr_Metalloprot"/>
</dbReference>
<dbReference type="InterPro" id="IPR001915">
    <property type="entry name" value="Peptidase_M48"/>
</dbReference>
<evidence type="ECO:0000313" key="9">
    <source>
        <dbReference type="EMBL" id="TFZ82320.1"/>
    </source>
</evidence>
<keyword evidence="3 6" id="KW-0378">Hydrolase</keyword>
<evidence type="ECO:0000259" key="8">
    <source>
        <dbReference type="Pfam" id="PF01435"/>
    </source>
</evidence>
<organism evidence="9 10">
    <name type="scientific">Candidatus Macondimonas diazotrophica</name>
    <dbReference type="NCBI Taxonomy" id="2305248"/>
    <lineage>
        <taxon>Bacteria</taxon>
        <taxon>Pseudomonadati</taxon>
        <taxon>Pseudomonadota</taxon>
        <taxon>Gammaproteobacteria</taxon>
        <taxon>Chromatiales</taxon>
        <taxon>Ectothiorhodospiraceae</taxon>
        <taxon>Candidatus Macondimonas</taxon>
    </lineage>
</organism>
<dbReference type="SUPFAM" id="SSF48452">
    <property type="entry name" value="TPR-like"/>
    <property type="match status" value="1"/>
</dbReference>
<evidence type="ECO:0000256" key="2">
    <source>
        <dbReference type="ARBA" id="ARBA00022723"/>
    </source>
</evidence>
<dbReference type="PANTHER" id="PTHR22726:SF1">
    <property type="entry name" value="METALLOENDOPEPTIDASE OMA1, MITOCHONDRIAL"/>
    <property type="match status" value="1"/>
</dbReference>
<dbReference type="Proteomes" id="UP000297890">
    <property type="component" value="Unassembled WGS sequence"/>
</dbReference>
<gene>
    <name evidence="9" type="ORF">E4680_08745</name>
</gene>
<dbReference type="PROSITE" id="PS51257">
    <property type="entry name" value="PROKAR_LIPOPROTEIN"/>
    <property type="match status" value="1"/>
</dbReference>
<dbReference type="AlphaFoldDB" id="A0A4Z0F919"/>
<evidence type="ECO:0000313" key="10">
    <source>
        <dbReference type="Proteomes" id="UP000297890"/>
    </source>
</evidence>
<name>A0A4Z0F919_9GAMM</name>
<feature type="chain" id="PRO_5021371748" evidence="7">
    <location>
        <begin position="22"/>
        <end position="429"/>
    </location>
</feature>
<comment type="caution">
    <text evidence="9">The sequence shown here is derived from an EMBL/GenBank/DDBJ whole genome shotgun (WGS) entry which is preliminary data.</text>
</comment>
<dbReference type="Gene3D" id="1.25.40.10">
    <property type="entry name" value="Tetratricopeptide repeat domain"/>
    <property type="match status" value="1"/>
</dbReference>
<dbReference type="GO" id="GO:0046872">
    <property type="term" value="F:metal ion binding"/>
    <property type="evidence" value="ECO:0007669"/>
    <property type="project" value="UniProtKB-KW"/>
</dbReference>
<feature type="signal peptide" evidence="7">
    <location>
        <begin position="1"/>
        <end position="21"/>
    </location>
</feature>
<keyword evidence="7" id="KW-0732">Signal</keyword>
<dbReference type="GO" id="GO:0051603">
    <property type="term" value="P:proteolysis involved in protein catabolic process"/>
    <property type="evidence" value="ECO:0007669"/>
    <property type="project" value="TreeGrafter"/>
</dbReference>
<evidence type="ECO:0000256" key="3">
    <source>
        <dbReference type="ARBA" id="ARBA00022801"/>
    </source>
</evidence>
<keyword evidence="4 6" id="KW-0862">Zinc</keyword>
<evidence type="ECO:0000256" key="1">
    <source>
        <dbReference type="ARBA" id="ARBA00022670"/>
    </source>
</evidence>
<evidence type="ECO:0000256" key="6">
    <source>
        <dbReference type="RuleBase" id="RU003983"/>
    </source>
</evidence>
<sequence>MRRVIGLLSGCILLSVLTACAVNPVTGQNELNIISTEQEVSLGAQNYVPAQQMQGGLYKVDPRVGAYVQEVGQKLAAVSDRPLPYEFVVLNNSIPNAWAMPGGKLAVNRGLLTELNNEAELAAVLGHEITHAAARHSAQQMQRALLLQAGVMAVAAAAGSADDRYGPLAVGTAALAASVLNQRYSREAELEADYYGMAYMARAGYDPSAAVTLQETFVRLSEGRQTGWLDGLLASHPPSAERVAQNRLRAQQLGIRGELNAERYRDRIATLLKDQPAYEAYDQAVEAVGKKNFEKAQTLVAQAVKAQPREALFHGLQGYLALQQSRPSEALADYERALALDGGYYQHYVGAGLAAKALKRDAPAMQYLEKSLTLLPTATAHNALGELALARGDRGRAIEHLRIAAQSDSPVGKQARDTLSRMGVPIAAP</sequence>
<keyword evidence="10" id="KW-1185">Reference proteome</keyword>
<dbReference type="Pfam" id="PF13432">
    <property type="entry name" value="TPR_16"/>
    <property type="match status" value="1"/>
</dbReference>
<dbReference type="RefSeq" id="WP_135282026.1">
    <property type="nucleotide sequence ID" value="NZ_SRIO01000010.1"/>
</dbReference>
<reference evidence="9 10" key="1">
    <citation type="journal article" date="2019" name="ISME J.">
        <title>Candidatus Macondimonas diazotrophica, a novel gammaproteobacterial genus dominating crude-oil-contaminated coastal sediments.</title>
        <authorList>
            <person name="Karthikeyan S."/>
            <person name="Konstantinidis K."/>
        </authorList>
    </citation>
    <scope>NUCLEOTIDE SEQUENCE [LARGE SCALE GENOMIC DNA]</scope>
    <source>
        <strain evidence="9 10">KTK01</strain>
    </source>
</reference>
<dbReference type="OrthoDB" id="9810445at2"/>
<dbReference type="GO" id="GO:0004222">
    <property type="term" value="F:metalloendopeptidase activity"/>
    <property type="evidence" value="ECO:0007669"/>
    <property type="project" value="InterPro"/>
</dbReference>
<dbReference type="GO" id="GO:0016020">
    <property type="term" value="C:membrane"/>
    <property type="evidence" value="ECO:0007669"/>
    <property type="project" value="TreeGrafter"/>
</dbReference>
<keyword evidence="1 6" id="KW-0645">Protease</keyword>
<accession>A0A4Z0F919</accession>
<evidence type="ECO:0000256" key="4">
    <source>
        <dbReference type="ARBA" id="ARBA00022833"/>
    </source>
</evidence>
<dbReference type="EMBL" id="SRIO01000010">
    <property type="protein sequence ID" value="TFZ82320.1"/>
    <property type="molecule type" value="Genomic_DNA"/>
</dbReference>
<evidence type="ECO:0000256" key="7">
    <source>
        <dbReference type="SAM" id="SignalP"/>
    </source>
</evidence>
<dbReference type="Gene3D" id="3.30.2010.10">
    <property type="entry name" value="Metalloproteases ('zincins'), catalytic domain"/>
    <property type="match status" value="1"/>
</dbReference>
<dbReference type="Pfam" id="PF01435">
    <property type="entry name" value="Peptidase_M48"/>
    <property type="match status" value="1"/>
</dbReference>
<evidence type="ECO:0000256" key="5">
    <source>
        <dbReference type="ARBA" id="ARBA00023049"/>
    </source>
</evidence>
<keyword evidence="2" id="KW-0479">Metal-binding</keyword>
<protein>
    <submittedName>
        <fullName evidence="9">Tetratricopeptide repeat protein</fullName>
    </submittedName>
</protein>
<comment type="similarity">
    <text evidence="6">Belongs to the peptidase M48 family.</text>
</comment>
<proteinExistence type="inferred from homology"/>
<keyword evidence="5 6" id="KW-0482">Metalloprotease</keyword>
<dbReference type="InterPro" id="IPR011990">
    <property type="entry name" value="TPR-like_helical_dom_sf"/>
</dbReference>
<dbReference type="SMART" id="SM00028">
    <property type="entry name" value="TPR"/>
    <property type="match status" value="2"/>
</dbReference>
<comment type="cofactor">
    <cofactor evidence="6">
        <name>Zn(2+)</name>
        <dbReference type="ChEBI" id="CHEBI:29105"/>
    </cofactor>
    <text evidence="6">Binds 1 zinc ion per subunit.</text>
</comment>
<dbReference type="InterPro" id="IPR019734">
    <property type="entry name" value="TPR_rpt"/>
</dbReference>